<name>A0A3M6TEU3_POCDA</name>
<dbReference type="AlphaFoldDB" id="A0A3M6TEU3"/>
<evidence type="ECO:0000313" key="2">
    <source>
        <dbReference type="Proteomes" id="UP000275408"/>
    </source>
</evidence>
<accession>A0A3M6TEU3</accession>
<evidence type="ECO:0000313" key="1">
    <source>
        <dbReference type="EMBL" id="RMX39734.1"/>
    </source>
</evidence>
<protein>
    <submittedName>
        <fullName evidence="1">Uncharacterized protein</fullName>
    </submittedName>
</protein>
<keyword evidence="2" id="KW-1185">Reference proteome</keyword>
<dbReference type="EMBL" id="RCHS01003788">
    <property type="protein sequence ID" value="RMX39734.1"/>
    <property type="molecule type" value="Genomic_DNA"/>
</dbReference>
<gene>
    <name evidence="1" type="ORF">pdam_00022302</name>
</gene>
<organism evidence="1 2">
    <name type="scientific">Pocillopora damicornis</name>
    <name type="common">Cauliflower coral</name>
    <name type="synonym">Millepora damicornis</name>
    <dbReference type="NCBI Taxonomy" id="46731"/>
    <lineage>
        <taxon>Eukaryota</taxon>
        <taxon>Metazoa</taxon>
        <taxon>Cnidaria</taxon>
        <taxon>Anthozoa</taxon>
        <taxon>Hexacorallia</taxon>
        <taxon>Scleractinia</taxon>
        <taxon>Astrocoeniina</taxon>
        <taxon>Pocilloporidae</taxon>
        <taxon>Pocillopora</taxon>
    </lineage>
</organism>
<comment type="caution">
    <text evidence="1">The sequence shown here is derived from an EMBL/GenBank/DDBJ whole genome shotgun (WGS) entry which is preliminary data.</text>
</comment>
<reference evidence="1 2" key="1">
    <citation type="journal article" date="2018" name="Sci. Rep.">
        <title>Comparative analysis of the Pocillopora damicornis genome highlights role of immune system in coral evolution.</title>
        <authorList>
            <person name="Cunning R."/>
            <person name="Bay R.A."/>
            <person name="Gillette P."/>
            <person name="Baker A.C."/>
            <person name="Traylor-Knowles N."/>
        </authorList>
    </citation>
    <scope>NUCLEOTIDE SEQUENCE [LARGE SCALE GENOMIC DNA]</scope>
    <source>
        <strain evidence="1">RSMAS</strain>
        <tissue evidence="1">Whole animal</tissue>
    </source>
</reference>
<sequence length="129" mass="14475">MSTLELSQRSPLNGLQSGKPLILHILRLTTLFLGLRLFQKEAEIVKEWAEHYRTVKKRTARSETTKDKAGALPPAVCEKAKSGTWIGSQDQVPEEQVWCHSFIQFDPVGEVARLTASNTNYIISSGKHK</sequence>
<dbReference type="Proteomes" id="UP000275408">
    <property type="component" value="Unassembled WGS sequence"/>
</dbReference>
<proteinExistence type="predicted"/>